<accession>Q9T9H0</accession>
<evidence type="ECO:0000256" key="9">
    <source>
        <dbReference type="ARBA" id="ARBA00049551"/>
    </source>
</evidence>
<evidence type="ECO:0000256" key="7">
    <source>
        <dbReference type="ARBA" id="ARBA00023027"/>
    </source>
</evidence>
<evidence type="ECO:0000256" key="6">
    <source>
        <dbReference type="ARBA" id="ARBA00022989"/>
    </source>
</evidence>
<dbReference type="EC" id="7.1.1.2" evidence="3 11"/>
<dbReference type="Pfam" id="PF00146">
    <property type="entry name" value="NADHdh"/>
    <property type="match status" value="1"/>
</dbReference>
<evidence type="ECO:0000256" key="3">
    <source>
        <dbReference type="ARBA" id="ARBA00012944"/>
    </source>
</evidence>
<proteinExistence type="inferred from homology"/>
<evidence type="ECO:0000256" key="1">
    <source>
        <dbReference type="ARBA" id="ARBA00004141"/>
    </source>
</evidence>
<evidence type="ECO:0000256" key="2">
    <source>
        <dbReference type="ARBA" id="ARBA00010535"/>
    </source>
</evidence>
<dbReference type="RefSeq" id="NP_038249.1">
    <property type="nucleotide sequence ID" value="NC_002177.1"/>
</dbReference>
<evidence type="ECO:0000256" key="12">
    <source>
        <dbReference type="SAM" id="Phobius"/>
    </source>
</evidence>
<keyword evidence="8 12" id="KW-0472">Membrane</keyword>
<dbReference type="GO" id="GO:0005743">
    <property type="term" value="C:mitochondrial inner membrane"/>
    <property type="evidence" value="ECO:0007669"/>
    <property type="project" value="UniProtKB-SubCell"/>
</dbReference>
<name>Q9T9H0_HALRO</name>
<evidence type="ECO:0000256" key="10">
    <source>
        <dbReference type="RuleBase" id="RU000471"/>
    </source>
</evidence>
<feature type="transmembrane region" description="Helical" evidence="12">
    <location>
        <begin position="172"/>
        <end position="191"/>
    </location>
</feature>
<dbReference type="GO" id="GO:0009060">
    <property type="term" value="P:aerobic respiration"/>
    <property type="evidence" value="ECO:0007669"/>
    <property type="project" value="TreeGrafter"/>
</dbReference>
<evidence type="ECO:0000256" key="5">
    <source>
        <dbReference type="ARBA" id="ARBA00022692"/>
    </source>
</evidence>
<dbReference type="GO" id="GO:0008137">
    <property type="term" value="F:NADH dehydrogenase (ubiquinone) activity"/>
    <property type="evidence" value="ECO:0007669"/>
    <property type="project" value="UniProtKB-EC"/>
</dbReference>
<feature type="transmembrane region" description="Helical" evidence="12">
    <location>
        <begin position="98"/>
        <end position="119"/>
    </location>
</feature>
<evidence type="ECO:0000313" key="13">
    <source>
        <dbReference type="EMBL" id="BAA88260.1"/>
    </source>
</evidence>
<feature type="transmembrane region" description="Helical" evidence="12">
    <location>
        <begin position="140"/>
        <end position="160"/>
    </location>
</feature>
<comment type="similarity">
    <text evidence="2 10">Belongs to the complex I subunit 1 family.</text>
</comment>
<dbReference type="InterPro" id="IPR001694">
    <property type="entry name" value="NADH_UbQ_OxRdtase_su1/FPO"/>
</dbReference>
<feature type="transmembrane region" description="Helical" evidence="12">
    <location>
        <begin position="68"/>
        <end position="86"/>
    </location>
</feature>
<protein>
    <recommendedName>
        <fullName evidence="4 11">NADH-ubiquinone oxidoreductase chain 1</fullName>
        <ecNumber evidence="3 11">7.1.1.2</ecNumber>
    </recommendedName>
</protein>
<sequence>MYLFSLVFVLFLLLLVAFLVLLERKIFGLTQVRLGPNVVGASGLVQTIGDGVKLLLKRFFLFSKLNFFFRVCPMVGFILSIVHWLVLPFPGSLWHMGWSVLFTFAVSGVLVYVVLWAGWGSDSVFGLLGSVRGVSQMISYEVVFMFFVLLFSIEVWSYWLGGVCEGTGVFGIYFKFLLVLVWGVIVLAELNRTPFDLVEGESELVSGFNVEYAGFGFTLLFLAEYMNIWFISFLSTIFFFGFWDLFWYLLIGIIFVSLCLLVRCVLPRYKFTQLIDLMWKVLLPCISFFLMCASVFLS</sequence>
<reference evidence="13" key="1">
    <citation type="journal article" date="1999" name="Genetics">
        <title>Complete DNA sequence of the mitochondrial genome of the ascidian Halocynthia roretzi (Chordata, Urochordata).</title>
        <authorList>
            <person name="Yokobori S."/>
            <person name="Ueda T."/>
            <person name="Feldmaier-Fuchs G."/>
            <person name="Paabo S."/>
            <person name="Ueshima R."/>
            <person name="Kondow A."/>
            <person name="Nishikawa K."/>
            <person name="Watanabe K."/>
        </authorList>
    </citation>
    <scope>NUCLEOTIDE SEQUENCE</scope>
</reference>
<geneLocation type="mitochondrion" evidence="13"/>
<keyword evidence="5 10" id="KW-0812">Transmembrane</keyword>
<dbReference type="InterPro" id="IPR018086">
    <property type="entry name" value="NADH_UbQ_OxRdtase_su1_CS"/>
</dbReference>
<dbReference type="GO" id="GO:0003954">
    <property type="term" value="F:NADH dehydrogenase activity"/>
    <property type="evidence" value="ECO:0007669"/>
    <property type="project" value="TreeGrafter"/>
</dbReference>
<evidence type="ECO:0000256" key="8">
    <source>
        <dbReference type="ARBA" id="ARBA00023136"/>
    </source>
</evidence>
<comment type="subcellular location">
    <subcellularLocation>
        <location evidence="1">Membrane</location>
        <topology evidence="1">Multi-pass membrane protein</topology>
    </subcellularLocation>
    <subcellularLocation>
        <location evidence="10">Mitochondrion inner membrane</location>
        <topology evidence="10">Multi-pass membrane protein</topology>
    </subcellularLocation>
</comment>
<feature type="transmembrane region" description="Helical" evidence="12">
    <location>
        <begin position="277"/>
        <end position="297"/>
    </location>
</feature>
<keyword evidence="11 13" id="KW-0496">Mitochondrion</keyword>
<dbReference type="CTD" id="4535"/>
<feature type="transmembrane region" description="Helical" evidence="12">
    <location>
        <begin position="245"/>
        <end position="265"/>
    </location>
</feature>
<keyword evidence="11" id="KW-0830">Ubiquinone</keyword>
<evidence type="ECO:0000256" key="11">
    <source>
        <dbReference type="RuleBase" id="RU000473"/>
    </source>
</evidence>
<dbReference type="PROSITE" id="PS00668">
    <property type="entry name" value="COMPLEX1_ND1_2"/>
    <property type="match status" value="1"/>
</dbReference>
<comment type="catalytic activity">
    <reaction evidence="9 11">
        <text>a ubiquinone + NADH + 5 H(+)(in) = a ubiquinol + NAD(+) + 4 H(+)(out)</text>
        <dbReference type="Rhea" id="RHEA:29091"/>
        <dbReference type="Rhea" id="RHEA-COMP:9565"/>
        <dbReference type="Rhea" id="RHEA-COMP:9566"/>
        <dbReference type="ChEBI" id="CHEBI:15378"/>
        <dbReference type="ChEBI" id="CHEBI:16389"/>
        <dbReference type="ChEBI" id="CHEBI:17976"/>
        <dbReference type="ChEBI" id="CHEBI:57540"/>
        <dbReference type="ChEBI" id="CHEBI:57945"/>
        <dbReference type="EC" id="7.1.1.2"/>
    </reaction>
</comment>
<evidence type="ECO:0000256" key="4">
    <source>
        <dbReference type="ARBA" id="ARBA00021009"/>
    </source>
</evidence>
<dbReference type="PANTHER" id="PTHR11432:SF3">
    <property type="entry name" value="NADH-UBIQUINONE OXIDOREDUCTASE CHAIN 1"/>
    <property type="match status" value="1"/>
</dbReference>
<organism evidence="13">
    <name type="scientific">Halocynthia roretzi</name>
    <name type="common">Sea squirt</name>
    <name type="synonym">Cynthia roretzi</name>
    <dbReference type="NCBI Taxonomy" id="7729"/>
    <lineage>
        <taxon>Eukaryota</taxon>
        <taxon>Metazoa</taxon>
        <taxon>Chordata</taxon>
        <taxon>Tunicata</taxon>
        <taxon>Ascidiacea</taxon>
        <taxon>Stolidobranchia</taxon>
        <taxon>Pyuridae</taxon>
        <taxon>Halocynthia</taxon>
    </lineage>
</organism>
<keyword evidence="7 10" id="KW-0520">NAD</keyword>
<dbReference type="AlphaFoldDB" id="Q9T9H0"/>
<dbReference type="PANTHER" id="PTHR11432">
    <property type="entry name" value="NADH DEHYDROGENASE SUBUNIT 1"/>
    <property type="match status" value="1"/>
</dbReference>
<keyword evidence="6 12" id="KW-1133">Transmembrane helix</keyword>
<dbReference type="EMBL" id="AB024528">
    <property type="protein sequence ID" value="BAA88260.1"/>
    <property type="molecule type" value="Genomic_DNA"/>
</dbReference>
<dbReference type="GeneID" id="808963"/>
<feature type="transmembrane region" description="Helical" evidence="12">
    <location>
        <begin position="212"/>
        <end position="239"/>
    </location>
</feature>